<proteinExistence type="predicted"/>
<reference evidence="1 2" key="1">
    <citation type="submission" date="2014-04" db="EMBL/GenBank/DDBJ databases">
        <authorList>
            <consortium name="DOE Joint Genome Institute"/>
            <person name="Kuo A."/>
            <person name="Kohler A."/>
            <person name="Costa M.D."/>
            <person name="Nagy L.G."/>
            <person name="Floudas D."/>
            <person name="Copeland A."/>
            <person name="Barry K.W."/>
            <person name="Cichocki N."/>
            <person name="Veneault-Fourrey C."/>
            <person name="LaButti K."/>
            <person name="Lindquist E.A."/>
            <person name="Lipzen A."/>
            <person name="Lundell T."/>
            <person name="Morin E."/>
            <person name="Murat C."/>
            <person name="Sun H."/>
            <person name="Tunlid A."/>
            <person name="Henrissat B."/>
            <person name="Grigoriev I.V."/>
            <person name="Hibbett D.S."/>
            <person name="Martin F."/>
            <person name="Nordberg H.P."/>
            <person name="Cantor M.N."/>
            <person name="Hua S.X."/>
        </authorList>
    </citation>
    <scope>NUCLEOTIDE SEQUENCE [LARGE SCALE GENOMIC DNA]</scope>
    <source>
        <strain evidence="1 2">441</strain>
    </source>
</reference>
<keyword evidence="2" id="KW-1185">Reference proteome</keyword>
<dbReference type="EMBL" id="KN834727">
    <property type="protein sequence ID" value="KIK10406.1"/>
    <property type="molecule type" value="Genomic_DNA"/>
</dbReference>
<gene>
    <name evidence="1" type="ORF">PISMIDRAFT_20435</name>
</gene>
<protein>
    <submittedName>
        <fullName evidence="1">Uncharacterized protein</fullName>
    </submittedName>
</protein>
<dbReference type="AlphaFoldDB" id="A0A0C9XZR8"/>
<dbReference type="OrthoDB" id="3258172at2759"/>
<dbReference type="Proteomes" id="UP000054018">
    <property type="component" value="Unassembled WGS sequence"/>
</dbReference>
<evidence type="ECO:0000313" key="1">
    <source>
        <dbReference type="EMBL" id="KIK10406.1"/>
    </source>
</evidence>
<evidence type="ECO:0000313" key="2">
    <source>
        <dbReference type="Proteomes" id="UP000054018"/>
    </source>
</evidence>
<name>A0A0C9XZR8_9AGAM</name>
<organism evidence="1 2">
    <name type="scientific">Pisolithus microcarpus 441</name>
    <dbReference type="NCBI Taxonomy" id="765257"/>
    <lineage>
        <taxon>Eukaryota</taxon>
        <taxon>Fungi</taxon>
        <taxon>Dikarya</taxon>
        <taxon>Basidiomycota</taxon>
        <taxon>Agaricomycotina</taxon>
        <taxon>Agaricomycetes</taxon>
        <taxon>Agaricomycetidae</taxon>
        <taxon>Boletales</taxon>
        <taxon>Sclerodermatineae</taxon>
        <taxon>Pisolithaceae</taxon>
        <taxon>Pisolithus</taxon>
    </lineage>
</organism>
<reference evidence="2" key="2">
    <citation type="submission" date="2015-01" db="EMBL/GenBank/DDBJ databases">
        <title>Evolutionary Origins and Diversification of the Mycorrhizal Mutualists.</title>
        <authorList>
            <consortium name="DOE Joint Genome Institute"/>
            <consortium name="Mycorrhizal Genomics Consortium"/>
            <person name="Kohler A."/>
            <person name="Kuo A."/>
            <person name="Nagy L.G."/>
            <person name="Floudas D."/>
            <person name="Copeland A."/>
            <person name="Barry K.W."/>
            <person name="Cichocki N."/>
            <person name="Veneault-Fourrey C."/>
            <person name="LaButti K."/>
            <person name="Lindquist E.A."/>
            <person name="Lipzen A."/>
            <person name="Lundell T."/>
            <person name="Morin E."/>
            <person name="Murat C."/>
            <person name="Riley R."/>
            <person name="Ohm R."/>
            <person name="Sun H."/>
            <person name="Tunlid A."/>
            <person name="Henrissat B."/>
            <person name="Grigoriev I.V."/>
            <person name="Hibbett D.S."/>
            <person name="Martin F."/>
        </authorList>
    </citation>
    <scope>NUCLEOTIDE SEQUENCE [LARGE SCALE GENOMIC DNA]</scope>
    <source>
        <strain evidence="2">441</strain>
    </source>
</reference>
<sequence>MLTYDPESAHVLLHDASSALLVDASLCINLEAMHSVFDSSSDRSKNPNVDHSWALQRKSYVWAVGYLERADDQLPIPILPAYLPAPDINPSIFMRALIISPAKDLDIVRLHAALTAMAEVPATPYPI</sequence>
<dbReference type="HOGENOM" id="CLU_155372_0_0_1"/>
<accession>A0A0C9XZR8</accession>